<dbReference type="InterPro" id="IPR000772">
    <property type="entry name" value="Ricin_B_lectin"/>
</dbReference>
<keyword evidence="12 13" id="KW-0464">Manganese</keyword>
<keyword evidence="16" id="KW-1185">Reference proteome</keyword>
<protein>
    <recommendedName>
        <fullName evidence="13">Polypeptide N-acetylgalactosaminyltransferase</fullName>
        <ecNumber evidence="13">2.4.1.-</ecNumber>
    </recommendedName>
    <alternativeName>
        <fullName evidence="13">Protein-UDP acetylgalactosaminyltransferase</fullName>
    </alternativeName>
</protein>
<dbReference type="Proteomes" id="UP000310200">
    <property type="component" value="Unassembled WGS sequence"/>
</dbReference>
<dbReference type="SUPFAM" id="SSF50370">
    <property type="entry name" value="Ricin B-like lectins"/>
    <property type="match status" value="1"/>
</dbReference>
<dbReference type="UniPathway" id="UPA00378"/>
<evidence type="ECO:0000256" key="7">
    <source>
        <dbReference type="ARBA" id="ARBA00022989"/>
    </source>
</evidence>
<keyword evidence="13 15" id="KW-0808">Transferase</keyword>
<dbReference type="AlphaFoldDB" id="A0A4S2JLC3"/>
<dbReference type="CDD" id="cd23440">
    <property type="entry name" value="beta-trefoil_Ricin_GALNT11"/>
    <property type="match status" value="1"/>
</dbReference>
<evidence type="ECO:0000256" key="10">
    <source>
        <dbReference type="ARBA" id="ARBA00023157"/>
    </source>
</evidence>
<dbReference type="EMBL" id="QBLH01003621">
    <property type="protein sequence ID" value="TGZ37021.1"/>
    <property type="molecule type" value="Genomic_DNA"/>
</dbReference>
<dbReference type="EC" id="2.4.1.-" evidence="13"/>
<comment type="caution">
    <text evidence="15">The sequence shown here is derived from an EMBL/GenBank/DDBJ whole genome shotgun (WGS) entry which is preliminary data.</text>
</comment>
<dbReference type="GO" id="GO:0006493">
    <property type="term" value="P:protein O-linked glycosylation"/>
    <property type="evidence" value="ECO:0007669"/>
    <property type="project" value="UniProtKB-ARBA"/>
</dbReference>
<evidence type="ECO:0000256" key="5">
    <source>
        <dbReference type="ARBA" id="ARBA00022734"/>
    </source>
</evidence>
<dbReference type="CDD" id="cd22934">
    <property type="entry name" value="HFD_TADA1"/>
    <property type="match status" value="1"/>
</dbReference>
<dbReference type="CDD" id="cd02510">
    <property type="entry name" value="pp-GalNAc-T"/>
    <property type="match status" value="1"/>
</dbReference>
<dbReference type="PANTHER" id="PTHR11675:SF63">
    <property type="entry name" value="POLYPEPTIDE N-ACETYLGALACTOSAMINYLTRANSFERASE"/>
    <property type="match status" value="1"/>
</dbReference>
<dbReference type="InterPro" id="IPR045885">
    <property type="entry name" value="GalNAc-T"/>
</dbReference>
<proteinExistence type="inferred from homology"/>
<evidence type="ECO:0000259" key="14">
    <source>
        <dbReference type="SMART" id="SM00458"/>
    </source>
</evidence>
<evidence type="ECO:0000256" key="11">
    <source>
        <dbReference type="ARBA" id="ARBA00023180"/>
    </source>
</evidence>
<evidence type="ECO:0000256" key="9">
    <source>
        <dbReference type="ARBA" id="ARBA00023136"/>
    </source>
</evidence>
<dbReference type="PROSITE" id="PS50231">
    <property type="entry name" value="RICIN_B_LECTIN"/>
    <property type="match status" value="1"/>
</dbReference>
<dbReference type="GO" id="GO:0030246">
    <property type="term" value="F:carbohydrate binding"/>
    <property type="evidence" value="ECO:0007669"/>
    <property type="project" value="UniProtKB-KW"/>
</dbReference>
<feature type="transmembrane region" description="Helical" evidence="13">
    <location>
        <begin position="17"/>
        <end position="38"/>
    </location>
</feature>
<keyword evidence="5 13" id="KW-0430">Lectin</keyword>
<keyword evidence="9 13" id="KW-0472">Membrane</keyword>
<dbReference type="Gene3D" id="2.80.10.50">
    <property type="match status" value="1"/>
</dbReference>
<comment type="cofactor">
    <cofactor evidence="1 13">
        <name>Mn(2+)</name>
        <dbReference type="ChEBI" id="CHEBI:29035"/>
    </cofactor>
</comment>
<evidence type="ECO:0000256" key="13">
    <source>
        <dbReference type="RuleBase" id="RU361242"/>
    </source>
</evidence>
<evidence type="ECO:0000256" key="12">
    <source>
        <dbReference type="ARBA" id="ARBA00023211"/>
    </source>
</evidence>
<dbReference type="GO" id="GO:0005112">
    <property type="term" value="F:Notch binding"/>
    <property type="evidence" value="ECO:0007669"/>
    <property type="project" value="TreeGrafter"/>
</dbReference>
<evidence type="ECO:0000313" key="16">
    <source>
        <dbReference type="Proteomes" id="UP000310200"/>
    </source>
</evidence>
<dbReference type="Gene3D" id="3.90.550.10">
    <property type="entry name" value="Spore Coat Polysaccharide Biosynthesis Protein SpsA, Chain A"/>
    <property type="match status" value="1"/>
</dbReference>
<dbReference type="Pfam" id="PF00535">
    <property type="entry name" value="Glycos_transf_2"/>
    <property type="match status" value="1"/>
</dbReference>
<comment type="similarity">
    <text evidence="3 13">Belongs to the glycosyltransferase 2 family. GalNAc-T subfamily.</text>
</comment>
<keyword evidence="4 13" id="KW-0812">Transmembrane</keyword>
<dbReference type="FunFam" id="3.90.550.10:FF:000053">
    <property type="entry name" value="Polypeptide N-acetylgalactosaminyltransferase"/>
    <property type="match status" value="1"/>
</dbReference>
<accession>A0A4S2JLC3</accession>
<evidence type="ECO:0000256" key="6">
    <source>
        <dbReference type="ARBA" id="ARBA00022968"/>
    </source>
</evidence>
<name>A0A4S2JLC3_9HYME</name>
<keyword evidence="8 13" id="KW-0333">Golgi apparatus</keyword>
<comment type="subcellular location">
    <subcellularLocation>
        <location evidence="2 13">Golgi apparatus membrane</location>
        <topology evidence="2 13">Single-pass type II membrane protein</topology>
    </subcellularLocation>
</comment>
<dbReference type="STRING" id="300112.A0A4S2JLC3"/>
<sequence>MATAQLSYKREMISTRYVSFLSGIVIASLTWAFSLYLYSRLSENAITASPTILVPGIGVSTRGERIDKEMMLRDNVVVARNEKQILVGKEAYNFKGNQNLRNNDLLFRQLQPAPVKPAVTLDQGLDELGMVKNLEDQRKRDEGYKNYAFNVLISDNLGVRRNIPDTRHKLCGAQKYPTTLPNASIIICFYNEHYTTLLRSLHTVLERTPATLLHEIILVNDYSDSDTLHEKIKVYIKNNFNDGIRVFKTERREGLIRARVFGARKATGKVLIFLDSHIEVNEMWIEPLLSRIAYSRNIVPMPVIDIINADTFQYTGSPLVRGGFNWGLHFKWDTLPLGTLKYDDDFVKPIKSPTMAGGLFAIDREYFTKMGEYDVGMDVWGGENLEISFRIWMCGGSIELIPCSRVGHVFRKRRPYGSDDPHDTMLKNSLRVAHVWMDEYKDYFLKNAKTIDYGDISERLALRQRLKCKTFGWYLKVVYPELTLPDDTERRLKDKWAKLDQRPMQPWHSRKRNYTDQYQIRLSNTALCIQSEKDIKTKGSKLILMPCLRIKSQMWYETDKNELVLGQMLCMEGAEKIPKLGKCHEMGGSQDWRHKRVNGTPIYNMATGTCLGAMRDVRNSLLIMDLCTRSNTSLITWDLIRYFEKMKLWFQMKTTKEEFDSEARNLMTDDQVHLHNEFLLCLFNKVRGLAAVTPTKVDRDKVSKERRLRLKRKYKTDKSNFEPADMYVEVLGQASSPVGDEPIGANRSSAQELVLPDRTFVLARLMLAAWENNMDGAEENTAHIVIAATQIFLKNILTAIFTRRKGYAVREGSFIYNIGEPVPSSWKRNSMYINPFTSGPTEVIEPYGQIPASKSSFEQAEQATAFSYACSTQTTRLPLKPVSTADLQYALKIYKNLVSNHTIYATNMERLYTYATHPTWEDLEAKKCTYLDLPVTVFAIVRKILGGLINSFNILDSVARGKPLSNISSSNSYTTT</sequence>
<dbReference type="InterPro" id="IPR001173">
    <property type="entry name" value="Glyco_trans_2-like"/>
</dbReference>
<gene>
    <name evidence="15" type="ORF">DBV15_02883</name>
</gene>
<keyword evidence="7 13" id="KW-1133">Transmembrane helix</keyword>
<evidence type="ECO:0000256" key="1">
    <source>
        <dbReference type="ARBA" id="ARBA00001936"/>
    </source>
</evidence>
<comment type="pathway">
    <text evidence="13">Protein modification; protein glycosylation.</text>
</comment>
<dbReference type="InterPro" id="IPR029044">
    <property type="entry name" value="Nucleotide-diphossugar_trans"/>
</dbReference>
<keyword evidence="11" id="KW-0325">Glycoprotein</keyword>
<dbReference type="Pfam" id="PF00652">
    <property type="entry name" value="Ricin_B_lectin"/>
    <property type="match status" value="1"/>
</dbReference>
<feature type="domain" description="Ricin B lectin" evidence="14">
    <location>
        <begin position="516"/>
        <end position="640"/>
    </location>
</feature>
<dbReference type="PANTHER" id="PTHR11675">
    <property type="entry name" value="N-ACETYLGALACTOSAMINYLTRANSFERASE"/>
    <property type="match status" value="1"/>
</dbReference>
<dbReference type="InterPro" id="IPR035992">
    <property type="entry name" value="Ricin_B-like_lectins"/>
</dbReference>
<evidence type="ECO:0000256" key="3">
    <source>
        <dbReference type="ARBA" id="ARBA00005680"/>
    </source>
</evidence>
<dbReference type="SMART" id="SM00458">
    <property type="entry name" value="RICIN"/>
    <property type="match status" value="1"/>
</dbReference>
<keyword evidence="10 13" id="KW-1015">Disulfide bond</keyword>
<dbReference type="SUPFAM" id="SSF53448">
    <property type="entry name" value="Nucleotide-diphospho-sugar transferases"/>
    <property type="match status" value="1"/>
</dbReference>
<dbReference type="GO" id="GO:0008593">
    <property type="term" value="P:regulation of Notch signaling pathway"/>
    <property type="evidence" value="ECO:0007669"/>
    <property type="project" value="TreeGrafter"/>
</dbReference>
<dbReference type="GO" id="GO:0004653">
    <property type="term" value="F:polypeptide N-acetylgalactosaminyltransferase activity"/>
    <property type="evidence" value="ECO:0007669"/>
    <property type="project" value="TreeGrafter"/>
</dbReference>
<reference evidence="15 16" key="1">
    <citation type="journal article" date="2019" name="Philos. Trans. R. Soc. Lond., B, Biol. Sci.">
        <title>Ant behaviour and brain gene expression of defending hosts depend on the ecological success of the intruding social parasite.</title>
        <authorList>
            <person name="Kaur R."/>
            <person name="Stoldt M."/>
            <person name="Jongepier E."/>
            <person name="Feldmeyer B."/>
            <person name="Menzel F."/>
            <person name="Bornberg-Bauer E."/>
            <person name="Foitzik S."/>
        </authorList>
    </citation>
    <scope>NUCLEOTIDE SEQUENCE [LARGE SCALE GENOMIC DNA]</scope>
    <source>
        <tissue evidence="15">Whole body</tissue>
    </source>
</reference>
<keyword evidence="13" id="KW-0328">Glycosyltransferase</keyword>
<evidence type="ECO:0000256" key="8">
    <source>
        <dbReference type="ARBA" id="ARBA00023034"/>
    </source>
</evidence>
<organism evidence="15 16">
    <name type="scientific">Temnothorax longispinosus</name>
    <dbReference type="NCBI Taxonomy" id="300112"/>
    <lineage>
        <taxon>Eukaryota</taxon>
        <taxon>Metazoa</taxon>
        <taxon>Ecdysozoa</taxon>
        <taxon>Arthropoda</taxon>
        <taxon>Hexapoda</taxon>
        <taxon>Insecta</taxon>
        <taxon>Pterygota</taxon>
        <taxon>Neoptera</taxon>
        <taxon>Endopterygota</taxon>
        <taxon>Hymenoptera</taxon>
        <taxon>Apocrita</taxon>
        <taxon>Aculeata</taxon>
        <taxon>Formicoidea</taxon>
        <taxon>Formicidae</taxon>
        <taxon>Myrmicinae</taxon>
        <taxon>Temnothorax</taxon>
    </lineage>
</organism>
<evidence type="ECO:0000256" key="4">
    <source>
        <dbReference type="ARBA" id="ARBA00022692"/>
    </source>
</evidence>
<dbReference type="GO" id="GO:0000139">
    <property type="term" value="C:Golgi membrane"/>
    <property type="evidence" value="ECO:0007669"/>
    <property type="project" value="UniProtKB-SubCell"/>
</dbReference>
<evidence type="ECO:0000313" key="15">
    <source>
        <dbReference type="EMBL" id="TGZ37021.1"/>
    </source>
</evidence>
<keyword evidence="6" id="KW-0735">Signal-anchor</keyword>
<evidence type="ECO:0000256" key="2">
    <source>
        <dbReference type="ARBA" id="ARBA00004323"/>
    </source>
</evidence>